<dbReference type="AlphaFoldDB" id="A0A1J0HS31"/>
<keyword evidence="1" id="KW-0614">Plasmid</keyword>
<gene>
    <name evidence="1" type="ORF">ABAC_0068</name>
</gene>
<accession>A0A1J0HS31</accession>
<dbReference type="EMBL" id="KX528687">
    <property type="protein sequence ID" value="APC57312.1"/>
    <property type="molecule type" value="Genomic_DNA"/>
</dbReference>
<proteinExistence type="predicted"/>
<reference evidence="1" key="1">
    <citation type="journal article" date="2016" name="Biomed. Res. Int.">
        <title>Resistance of Permafrost and Modern Acinetobacter lwoffii Strains to Heavy Metals and Arsenic Revealed by Genome Analysis.</title>
        <authorList>
            <person name="Mindlin S."/>
            <person name="Petrenko A."/>
            <person name="Kurakov A."/>
            <person name="Beletsky A."/>
            <person name="Mardanov A."/>
            <person name="Petrova M."/>
        </authorList>
    </citation>
    <scope>NUCLEOTIDE SEQUENCE</scope>
    <source>
        <strain evidence="1">ED9-5a</strain>
        <plasmid evidence="1">pALWED3.1</plasmid>
    </source>
</reference>
<geneLocation type="plasmid" evidence="1">
    <name>pALWED3.1</name>
</geneLocation>
<evidence type="ECO:0000313" key="1">
    <source>
        <dbReference type="EMBL" id="APC57312.1"/>
    </source>
</evidence>
<sequence length="82" mass="9381">MMATVNFRIDEALKEKSYSILKEQGIAPTDFFTSILEYVATTGKLPVKKALLSEEDEELLALVRKRINDPKEMFEEVTLDDL</sequence>
<dbReference type="NCBIfam" id="TIGR02384">
    <property type="entry name" value="RelB_DinJ"/>
    <property type="match status" value="1"/>
</dbReference>
<organism evidence="1">
    <name type="scientific">Acinetobacter lwoffii</name>
    <dbReference type="NCBI Taxonomy" id="28090"/>
    <lineage>
        <taxon>Bacteria</taxon>
        <taxon>Pseudomonadati</taxon>
        <taxon>Pseudomonadota</taxon>
        <taxon>Gammaproteobacteria</taxon>
        <taxon>Moraxellales</taxon>
        <taxon>Moraxellaceae</taxon>
        <taxon>Acinetobacter</taxon>
    </lineage>
</organism>
<dbReference type="InterPro" id="IPR013321">
    <property type="entry name" value="Arc_rbn_hlx_hlx"/>
</dbReference>
<dbReference type="GO" id="GO:0006355">
    <property type="term" value="P:regulation of DNA-templated transcription"/>
    <property type="evidence" value="ECO:0007669"/>
    <property type="project" value="InterPro"/>
</dbReference>
<dbReference type="Pfam" id="PF04221">
    <property type="entry name" value="RelB"/>
    <property type="match status" value="1"/>
</dbReference>
<dbReference type="Gene3D" id="1.10.1220.10">
    <property type="entry name" value="Met repressor-like"/>
    <property type="match status" value="1"/>
</dbReference>
<dbReference type="NCBIfam" id="NF008412">
    <property type="entry name" value="PRK11235.1"/>
    <property type="match status" value="1"/>
</dbReference>
<protein>
    <submittedName>
        <fullName evidence="1">Addiction module antitoxin, RelB/DinJ family</fullName>
    </submittedName>
</protein>
<dbReference type="InterPro" id="IPR007337">
    <property type="entry name" value="RelB/DinJ"/>
</dbReference>
<name>A0A1J0HS31_ACILW</name>